<dbReference type="PROSITE" id="PS51084">
    <property type="entry name" value="HIT_2"/>
    <property type="match status" value="1"/>
</dbReference>
<organism evidence="2">
    <name type="scientific">marine metagenome</name>
    <dbReference type="NCBI Taxonomy" id="408172"/>
    <lineage>
        <taxon>unclassified sequences</taxon>
        <taxon>metagenomes</taxon>
        <taxon>ecological metagenomes</taxon>
    </lineage>
</organism>
<dbReference type="PANTHER" id="PTHR23089">
    <property type="entry name" value="HISTIDINE TRIAD HIT PROTEIN"/>
    <property type="match status" value="1"/>
</dbReference>
<proteinExistence type="predicted"/>
<feature type="non-terminal residue" evidence="2">
    <location>
        <position position="1"/>
    </location>
</feature>
<dbReference type="PROSITE" id="PS00892">
    <property type="entry name" value="HIT_1"/>
    <property type="match status" value="1"/>
</dbReference>
<sequence length="96" mass="11141">VYEDDQVLFFYDINPQAKVHILGIPKKKVVDFRDFILRSDQSTVQYFFTKIIDVINGLGLDQKGYRLIINNGRDANQEVPHFHIHILAGENLKGIR</sequence>
<accession>A0A381YTB5</accession>
<dbReference type="Pfam" id="PF01230">
    <property type="entry name" value="HIT"/>
    <property type="match status" value="1"/>
</dbReference>
<dbReference type="InterPro" id="IPR036265">
    <property type="entry name" value="HIT-like_sf"/>
</dbReference>
<dbReference type="GO" id="GO:0003824">
    <property type="term" value="F:catalytic activity"/>
    <property type="evidence" value="ECO:0007669"/>
    <property type="project" value="InterPro"/>
</dbReference>
<evidence type="ECO:0000259" key="1">
    <source>
        <dbReference type="PROSITE" id="PS51084"/>
    </source>
</evidence>
<dbReference type="EMBL" id="UINC01018996">
    <property type="protein sequence ID" value="SVA80194.1"/>
    <property type="molecule type" value="Genomic_DNA"/>
</dbReference>
<protein>
    <recommendedName>
        <fullName evidence="1">HIT domain-containing protein</fullName>
    </recommendedName>
</protein>
<dbReference type="InterPro" id="IPR001310">
    <property type="entry name" value="Histidine_triad_HIT"/>
</dbReference>
<gene>
    <name evidence="2" type="ORF">METZ01_LOCUS133048</name>
</gene>
<evidence type="ECO:0000313" key="2">
    <source>
        <dbReference type="EMBL" id="SVA80194.1"/>
    </source>
</evidence>
<dbReference type="Gene3D" id="3.30.428.10">
    <property type="entry name" value="HIT-like"/>
    <property type="match status" value="1"/>
</dbReference>
<feature type="domain" description="HIT" evidence="1">
    <location>
        <begin position="1"/>
        <end position="96"/>
    </location>
</feature>
<dbReference type="InterPro" id="IPR011146">
    <property type="entry name" value="HIT-like"/>
</dbReference>
<dbReference type="PRINTS" id="PR00332">
    <property type="entry name" value="HISTRIAD"/>
</dbReference>
<dbReference type="SUPFAM" id="SSF54197">
    <property type="entry name" value="HIT-like"/>
    <property type="match status" value="1"/>
</dbReference>
<dbReference type="AlphaFoldDB" id="A0A381YTB5"/>
<name>A0A381YTB5_9ZZZZ</name>
<dbReference type="InterPro" id="IPR019808">
    <property type="entry name" value="Histidine_triad_CS"/>
</dbReference>
<reference evidence="2" key="1">
    <citation type="submission" date="2018-05" db="EMBL/GenBank/DDBJ databases">
        <authorList>
            <person name="Lanie J.A."/>
            <person name="Ng W.-L."/>
            <person name="Kazmierczak K.M."/>
            <person name="Andrzejewski T.M."/>
            <person name="Davidsen T.M."/>
            <person name="Wayne K.J."/>
            <person name="Tettelin H."/>
            <person name="Glass J.I."/>
            <person name="Rusch D."/>
            <person name="Podicherti R."/>
            <person name="Tsui H.-C.T."/>
            <person name="Winkler M.E."/>
        </authorList>
    </citation>
    <scope>NUCLEOTIDE SEQUENCE</scope>
</reference>